<comment type="caution">
    <text evidence="2">The sequence shown here is derived from an EMBL/GenBank/DDBJ whole genome shotgun (WGS) entry which is preliminary data.</text>
</comment>
<dbReference type="CDD" id="cd16660">
    <property type="entry name" value="RING-Ubox_RNF37"/>
    <property type="match status" value="1"/>
</dbReference>
<evidence type="ECO:0000313" key="2">
    <source>
        <dbReference type="EMBL" id="KAJ8946294.1"/>
    </source>
</evidence>
<name>A0AAV8Y487_9CUCU</name>
<dbReference type="InterPro" id="IPR045696">
    <property type="entry name" value="Ubox5_N"/>
</dbReference>
<dbReference type="InterPro" id="IPR013083">
    <property type="entry name" value="Znf_RING/FYVE/PHD"/>
</dbReference>
<dbReference type="AlphaFoldDB" id="A0AAV8Y487"/>
<proteinExistence type="predicted"/>
<reference evidence="2" key="1">
    <citation type="journal article" date="2023" name="Insect Mol. Biol.">
        <title>Genome sequencing provides insights into the evolution of gene families encoding plant cell wall-degrading enzymes in longhorned beetles.</title>
        <authorList>
            <person name="Shin N.R."/>
            <person name="Okamura Y."/>
            <person name="Kirsch R."/>
            <person name="Pauchet Y."/>
        </authorList>
    </citation>
    <scope>NUCLEOTIDE SEQUENCE</scope>
    <source>
        <strain evidence="2">RBIC_L_NR</strain>
    </source>
</reference>
<organism evidence="2 3">
    <name type="scientific">Rhamnusium bicolor</name>
    <dbReference type="NCBI Taxonomy" id="1586634"/>
    <lineage>
        <taxon>Eukaryota</taxon>
        <taxon>Metazoa</taxon>
        <taxon>Ecdysozoa</taxon>
        <taxon>Arthropoda</taxon>
        <taxon>Hexapoda</taxon>
        <taxon>Insecta</taxon>
        <taxon>Pterygota</taxon>
        <taxon>Neoptera</taxon>
        <taxon>Endopterygota</taxon>
        <taxon>Coleoptera</taxon>
        <taxon>Polyphaga</taxon>
        <taxon>Cucujiformia</taxon>
        <taxon>Chrysomeloidea</taxon>
        <taxon>Cerambycidae</taxon>
        <taxon>Lepturinae</taxon>
        <taxon>Rhagiini</taxon>
        <taxon>Rhamnusium</taxon>
    </lineage>
</organism>
<keyword evidence="3" id="KW-1185">Reference proteome</keyword>
<dbReference type="Pfam" id="PF19318">
    <property type="entry name" value="DUF5918"/>
    <property type="match status" value="1"/>
</dbReference>
<accession>A0AAV8Y487</accession>
<sequence length="285" mass="32399">MFNFLDTKLTPKITCKFPTMDNYEVDNLISENYVNRMRGFIAYSAIKPPVDMEIEFICPVNIHYIILNTTVGSQKCSGIEIFAKNSKINFTSICRAVYNNQGVVFCNSRKYSGAKLPPNFNSNFHLAFFKSNTFKCFLNASAIRIVIFRTEKSVPCLGSVEVWGTTSTSCSVITTQTVNRIMEKLITNSNSTSNVKVDEFKIPEDFKDDLTYEIMSIPMTLPSGKTVDQNTLEKHINNEISFGRKACDPFTGIKFTDKIKPVLNMALKSRIDMFLLQNSHREEIF</sequence>
<dbReference type="PROSITE" id="PS51698">
    <property type="entry name" value="U_BOX"/>
    <property type="match status" value="1"/>
</dbReference>
<evidence type="ECO:0000259" key="1">
    <source>
        <dbReference type="PROSITE" id="PS51698"/>
    </source>
</evidence>
<dbReference type="Proteomes" id="UP001162156">
    <property type="component" value="Unassembled WGS sequence"/>
</dbReference>
<gene>
    <name evidence="2" type="ORF">NQ314_008919</name>
</gene>
<dbReference type="InterPro" id="IPR039847">
    <property type="entry name" value="Ubox5"/>
</dbReference>
<dbReference type="GO" id="GO:0034450">
    <property type="term" value="F:ubiquitin-ubiquitin ligase activity"/>
    <property type="evidence" value="ECO:0007669"/>
    <property type="project" value="TreeGrafter"/>
</dbReference>
<dbReference type="GO" id="GO:0000209">
    <property type="term" value="P:protein polyubiquitination"/>
    <property type="evidence" value="ECO:0007669"/>
    <property type="project" value="TreeGrafter"/>
</dbReference>
<dbReference type="PANTHER" id="PTHR13492">
    <property type="entry name" value="RING FINGER PROTEIN 37"/>
    <property type="match status" value="1"/>
</dbReference>
<feature type="domain" description="U-box" evidence="1">
    <location>
        <begin position="201"/>
        <end position="281"/>
    </location>
</feature>
<evidence type="ECO:0000313" key="3">
    <source>
        <dbReference type="Proteomes" id="UP001162156"/>
    </source>
</evidence>
<dbReference type="Pfam" id="PF04564">
    <property type="entry name" value="U-box"/>
    <property type="match status" value="1"/>
</dbReference>
<dbReference type="InterPro" id="IPR039925">
    <property type="entry name" value="RNF37_RING-Ubox"/>
</dbReference>
<dbReference type="GO" id="GO:0005634">
    <property type="term" value="C:nucleus"/>
    <property type="evidence" value="ECO:0007669"/>
    <property type="project" value="TreeGrafter"/>
</dbReference>
<dbReference type="Gene3D" id="3.30.40.10">
    <property type="entry name" value="Zinc/RING finger domain, C3HC4 (zinc finger)"/>
    <property type="match status" value="1"/>
</dbReference>
<dbReference type="EMBL" id="JANEYF010002453">
    <property type="protein sequence ID" value="KAJ8946294.1"/>
    <property type="molecule type" value="Genomic_DNA"/>
</dbReference>
<dbReference type="InterPro" id="IPR003613">
    <property type="entry name" value="Ubox_domain"/>
</dbReference>
<protein>
    <recommendedName>
        <fullName evidence="1">U-box domain-containing protein</fullName>
    </recommendedName>
</protein>
<dbReference type="PANTHER" id="PTHR13492:SF2">
    <property type="entry name" value="RING FINGER PROTEIN 37"/>
    <property type="match status" value="1"/>
</dbReference>
<dbReference type="SUPFAM" id="SSF57850">
    <property type="entry name" value="RING/U-box"/>
    <property type="match status" value="1"/>
</dbReference>
<dbReference type="SMART" id="SM00504">
    <property type="entry name" value="Ubox"/>
    <property type="match status" value="1"/>
</dbReference>
<dbReference type="GO" id="GO:0031625">
    <property type="term" value="F:ubiquitin protein ligase binding"/>
    <property type="evidence" value="ECO:0007669"/>
    <property type="project" value="TreeGrafter"/>
</dbReference>